<dbReference type="InterPro" id="IPR046346">
    <property type="entry name" value="Aminoacid_DH-like_N_sf"/>
</dbReference>
<feature type="binding site" evidence="9">
    <location>
        <begin position="165"/>
        <end position="167"/>
    </location>
    <ligand>
        <name>NADP(+)</name>
        <dbReference type="ChEBI" id="CHEBI:58349"/>
    </ligand>
</feature>
<keyword evidence="3 9" id="KW-0658">Purine biosynthesis</keyword>
<dbReference type="SUPFAM" id="SSF51735">
    <property type="entry name" value="NAD(P)-binding Rossmann-fold domains"/>
    <property type="match status" value="1"/>
</dbReference>
<evidence type="ECO:0000313" key="13">
    <source>
        <dbReference type="Proteomes" id="UP000178428"/>
    </source>
</evidence>
<dbReference type="UniPathway" id="UPA00193"/>
<dbReference type="HAMAP" id="MF_01576">
    <property type="entry name" value="THF_DHG_CYH"/>
    <property type="match status" value="1"/>
</dbReference>
<organism evidence="12 13">
    <name type="scientific">Candidatus Niyogibacteria bacterium RIFCSPLOWO2_02_FULL_45_13</name>
    <dbReference type="NCBI Taxonomy" id="1801725"/>
    <lineage>
        <taxon>Bacteria</taxon>
        <taxon>Candidatus Niyogiibacteriota</taxon>
    </lineage>
</organism>
<dbReference type="GO" id="GO:0004477">
    <property type="term" value="F:methenyltetrahydrofolate cyclohydrolase activity"/>
    <property type="evidence" value="ECO:0007669"/>
    <property type="project" value="UniProtKB-UniRule"/>
</dbReference>
<keyword evidence="2 9" id="KW-0554">One-carbon metabolism</keyword>
<dbReference type="PANTHER" id="PTHR48099">
    <property type="entry name" value="C-1-TETRAHYDROFOLATE SYNTHASE, CYTOPLASMIC-RELATED"/>
    <property type="match status" value="1"/>
</dbReference>
<dbReference type="Pfam" id="PF00763">
    <property type="entry name" value="THF_DHG_CYH"/>
    <property type="match status" value="1"/>
</dbReference>
<feature type="binding site" evidence="9">
    <location>
        <position position="231"/>
    </location>
    <ligand>
        <name>NADP(+)</name>
        <dbReference type="ChEBI" id="CHEBI:58349"/>
    </ligand>
</feature>
<keyword evidence="9" id="KW-0028">Amino-acid biosynthesis</keyword>
<dbReference type="GO" id="GO:0004488">
    <property type="term" value="F:methylenetetrahydrofolate dehydrogenase (NADP+) activity"/>
    <property type="evidence" value="ECO:0007669"/>
    <property type="project" value="UniProtKB-UniRule"/>
</dbReference>
<keyword evidence="7 9" id="KW-0486">Methionine biosynthesis</keyword>
<comment type="catalytic activity">
    <reaction evidence="9">
        <text>(6R)-5,10-methylene-5,6,7,8-tetrahydrofolate + NADP(+) = (6R)-5,10-methenyltetrahydrofolate + NADPH</text>
        <dbReference type="Rhea" id="RHEA:22812"/>
        <dbReference type="ChEBI" id="CHEBI:15636"/>
        <dbReference type="ChEBI" id="CHEBI:57455"/>
        <dbReference type="ChEBI" id="CHEBI:57783"/>
        <dbReference type="ChEBI" id="CHEBI:58349"/>
        <dbReference type="EC" id="1.5.1.5"/>
    </reaction>
</comment>
<feature type="domain" description="Tetrahydrofolate dehydrogenase/cyclohydrolase NAD(P)-binding" evidence="11">
    <location>
        <begin position="144"/>
        <end position="278"/>
    </location>
</feature>
<comment type="subunit">
    <text evidence="9">Homodimer.</text>
</comment>
<sequence length="287" mass="30904">MPKIVDGKKLAEEIKDELKKEVTVVGKKIKLAVIYIGDNSASESFIKRKRAFGASVGVDVEVKKPKKEIWKSREKLRAWISQITHDKKNTGVIIQLPLPDEIKQRTQYILDSIPVAKDVDVLSSEAVGKFANGRLDITSPVVGAIKHIFEKNEIKLESKNIVIIGEGALVGKPASLWLLGGRLPFAVLTTESPNFSEVIAGADVIISGAGKAGFIKKDMVKDGVIAIDAGTSGEHGQLKGDFEPAVSGKASLFTPVPGGVGPLTVAMLFKNLVILSQKTKHRVSSKH</sequence>
<dbReference type="EC" id="1.5.1.5" evidence="9"/>
<keyword evidence="9" id="KW-0368">Histidine biosynthesis</keyword>
<evidence type="ECO:0000259" key="11">
    <source>
        <dbReference type="Pfam" id="PF02882"/>
    </source>
</evidence>
<accession>A0A1G2EWK5</accession>
<evidence type="ECO:0000256" key="7">
    <source>
        <dbReference type="ARBA" id="ARBA00023167"/>
    </source>
</evidence>
<dbReference type="Proteomes" id="UP000178428">
    <property type="component" value="Unassembled WGS sequence"/>
</dbReference>
<dbReference type="GO" id="GO:0000105">
    <property type="term" value="P:L-histidine biosynthetic process"/>
    <property type="evidence" value="ECO:0007669"/>
    <property type="project" value="UniProtKB-KW"/>
</dbReference>
<evidence type="ECO:0000313" key="12">
    <source>
        <dbReference type="EMBL" id="OGZ30194.1"/>
    </source>
</evidence>
<dbReference type="AlphaFoldDB" id="A0A1G2EWK5"/>
<dbReference type="SUPFAM" id="SSF53223">
    <property type="entry name" value="Aminoacid dehydrogenase-like, N-terminal domain"/>
    <property type="match status" value="1"/>
</dbReference>
<dbReference type="Gene3D" id="3.40.50.720">
    <property type="entry name" value="NAD(P)-binding Rossmann-like Domain"/>
    <property type="match status" value="1"/>
</dbReference>
<gene>
    <name evidence="9" type="primary">folD</name>
    <name evidence="12" type="ORF">A3J00_00810</name>
</gene>
<dbReference type="InterPro" id="IPR036291">
    <property type="entry name" value="NAD(P)-bd_dom_sf"/>
</dbReference>
<dbReference type="STRING" id="1801725.A3J00_00810"/>
<comment type="similarity">
    <text evidence="9">Belongs to the tetrahydrofolate dehydrogenase/cyclohydrolase family.</text>
</comment>
<dbReference type="GO" id="GO:0035999">
    <property type="term" value="P:tetrahydrofolate interconversion"/>
    <property type="evidence" value="ECO:0007669"/>
    <property type="project" value="UniProtKB-UniRule"/>
</dbReference>
<evidence type="ECO:0000256" key="8">
    <source>
        <dbReference type="ARBA" id="ARBA00023268"/>
    </source>
</evidence>
<evidence type="ECO:0000256" key="3">
    <source>
        <dbReference type="ARBA" id="ARBA00022755"/>
    </source>
</evidence>
<name>A0A1G2EWK5_9BACT</name>
<evidence type="ECO:0000256" key="4">
    <source>
        <dbReference type="ARBA" id="ARBA00022801"/>
    </source>
</evidence>
<dbReference type="Gene3D" id="3.40.50.10860">
    <property type="entry name" value="Leucine Dehydrogenase, chain A, domain 1"/>
    <property type="match status" value="1"/>
</dbReference>
<comment type="caution">
    <text evidence="9">Lacks conserved residue(s) required for the propagation of feature annotation.</text>
</comment>
<comment type="catalytic activity">
    <reaction evidence="9">
        <text>(6R)-5,10-methenyltetrahydrofolate + H2O = (6R)-10-formyltetrahydrofolate + H(+)</text>
        <dbReference type="Rhea" id="RHEA:23700"/>
        <dbReference type="ChEBI" id="CHEBI:15377"/>
        <dbReference type="ChEBI" id="CHEBI:15378"/>
        <dbReference type="ChEBI" id="CHEBI:57455"/>
        <dbReference type="ChEBI" id="CHEBI:195366"/>
        <dbReference type="EC" id="3.5.4.9"/>
    </reaction>
</comment>
<dbReference type="GO" id="GO:0009086">
    <property type="term" value="P:methionine biosynthetic process"/>
    <property type="evidence" value="ECO:0007669"/>
    <property type="project" value="UniProtKB-KW"/>
</dbReference>
<dbReference type="InterPro" id="IPR020631">
    <property type="entry name" value="THF_DH/CycHdrlase_NAD-bd_dom"/>
</dbReference>
<reference evidence="12 13" key="1">
    <citation type="journal article" date="2016" name="Nat. Commun.">
        <title>Thousands of microbial genomes shed light on interconnected biogeochemical processes in an aquifer system.</title>
        <authorList>
            <person name="Anantharaman K."/>
            <person name="Brown C.T."/>
            <person name="Hug L.A."/>
            <person name="Sharon I."/>
            <person name="Castelle C.J."/>
            <person name="Probst A.J."/>
            <person name="Thomas B.C."/>
            <person name="Singh A."/>
            <person name="Wilkins M.J."/>
            <person name="Karaoz U."/>
            <person name="Brodie E.L."/>
            <person name="Williams K.H."/>
            <person name="Hubbard S.S."/>
            <person name="Banfield J.F."/>
        </authorList>
    </citation>
    <scope>NUCLEOTIDE SEQUENCE [LARGE SCALE GENOMIC DNA]</scope>
</reference>
<dbReference type="GO" id="GO:0005829">
    <property type="term" value="C:cytosol"/>
    <property type="evidence" value="ECO:0007669"/>
    <property type="project" value="TreeGrafter"/>
</dbReference>
<protein>
    <recommendedName>
        <fullName evidence="9">Bifunctional protein FolD</fullName>
    </recommendedName>
    <domain>
        <recommendedName>
            <fullName evidence="9">Methylenetetrahydrofolate dehydrogenase</fullName>
            <ecNumber evidence="9">1.5.1.5</ecNumber>
        </recommendedName>
    </domain>
    <domain>
        <recommendedName>
            <fullName evidence="9">Methenyltetrahydrofolate cyclohydrolase</fullName>
            <ecNumber evidence="9">3.5.4.9</ecNumber>
        </recommendedName>
    </domain>
</protein>
<evidence type="ECO:0000256" key="1">
    <source>
        <dbReference type="ARBA" id="ARBA00004777"/>
    </source>
</evidence>
<dbReference type="InterPro" id="IPR000672">
    <property type="entry name" value="THF_DH/CycHdrlase"/>
</dbReference>
<proteinExistence type="inferred from homology"/>
<keyword evidence="4 9" id="KW-0378">Hydrolase</keyword>
<keyword evidence="5 9" id="KW-0521">NADP</keyword>
<evidence type="ECO:0000256" key="2">
    <source>
        <dbReference type="ARBA" id="ARBA00022563"/>
    </source>
</evidence>
<dbReference type="EC" id="3.5.4.9" evidence="9"/>
<dbReference type="Pfam" id="PF02882">
    <property type="entry name" value="THF_DHG_CYH_C"/>
    <property type="match status" value="1"/>
</dbReference>
<evidence type="ECO:0000256" key="5">
    <source>
        <dbReference type="ARBA" id="ARBA00022857"/>
    </source>
</evidence>
<dbReference type="PRINTS" id="PR00085">
    <property type="entry name" value="THFDHDRGNASE"/>
</dbReference>
<keyword evidence="6 9" id="KW-0560">Oxidoreductase</keyword>
<evidence type="ECO:0000256" key="9">
    <source>
        <dbReference type="HAMAP-Rule" id="MF_01576"/>
    </source>
</evidence>
<keyword evidence="8 9" id="KW-0511">Multifunctional enzyme</keyword>
<comment type="function">
    <text evidence="9">Catalyzes the oxidation of 5,10-methylenetetrahydrofolate to 5,10-methenyltetrahydrofolate and then the hydrolysis of 5,10-methenyltetrahydrofolate to 10-formyltetrahydrofolate.</text>
</comment>
<dbReference type="InterPro" id="IPR020630">
    <property type="entry name" value="THF_DH/CycHdrlase_cat_dom"/>
</dbReference>
<feature type="domain" description="Tetrahydrofolate dehydrogenase/cyclohydrolase catalytic" evidence="10">
    <location>
        <begin position="5"/>
        <end position="120"/>
    </location>
</feature>
<comment type="caution">
    <text evidence="12">The sequence shown here is derived from an EMBL/GenBank/DDBJ whole genome shotgun (WGS) entry which is preliminary data.</text>
</comment>
<dbReference type="EMBL" id="MHMR01000026">
    <property type="protein sequence ID" value="OGZ30194.1"/>
    <property type="molecule type" value="Genomic_DNA"/>
</dbReference>
<dbReference type="PANTHER" id="PTHR48099:SF5">
    <property type="entry name" value="C-1-TETRAHYDROFOLATE SYNTHASE, CYTOPLASMIC"/>
    <property type="match status" value="1"/>
</dbReference>
<comment type="pathway">
    <text evidence="1 9">One-carbon metabolism; tetrahydrofolate interconversion.</text>
</comment>
<evidence type="ECO:0000256" key="6">
    <source>
        <dbReference type="ARBA" id="ARBA00023002"/>
    </source>
</evidence>
<evidence type="ECO:0000259" key="10">
    <source>
        <dbReference type="Pfam" id="PF00763"/>
    </source>
</evidence>
<dbReference type="GO" id="GO:0006164">
    <property type="term" value="P:purine nucleotide biosynthetic process"/>
    <property type="evidence" value="ECO:0007669"/>
    <property type="project" value="UniProtKB-KW"/>
</dbReference>